<proteinExistence type="inferred from homology"/>
<dbReference type="CDD" id="cd02869">
    <property type="entry name" value="PseudoU_synth_RluA_like"/>
    <property type="match status" value="1"/>
</dbReference>
<name>A0AAW9A8U7_9BACL</name>
<evidence type="ECO:0000256" key="3">
    <source>
        <dbReference type="ARBA" id="ARBA00023235"/>
    </source>
</evidence>
<evidence type="ECO:0000313" key="7">
    <source>
        <dbReference type="EMBL" id="MDW0117842.1"/>
    </source>
</evidence>
<dbReference type="PANTHER" id="PTHR21600">
    <property type="entry name" value="MITOCHONDRIAL RNA PSEUDOURIDINE SYNTHASE"/>
    <property type="match status" value="1"/>
</dbReference>
<dbReference type="GO" id="GO:0003723">
    <property type="term" value="F:RNA binding"/>
    <property type="evidence" value="ECO:0007669"/>
    <property type="project" value="InterPro"/>
</dbReference>
<evidence type="ECO:0000256" key="2">
    <source>
        <dbReference type="ARBA" id="ARBA00010876"/>
    </source>
</evidence>
<evidence type="ECO:0000256" key="5">
    <source>
        <dbReference type="ARBA" id="ARBA00033164"/>
    </source>
</evidence>
<reference evidence="7 8" key="1">
    <citation type="submission" date="2023-06" db="EMBL/GenBank/DDBJ databases">
        <title>Sporosarcina sp. nov., isolated from Korean traditional fermented seafood 'Jeotgal'.</title>
        <authorList>
            <person name="Yang A.I."/>
            <person name="Shin N.-R."/>
        </authorList>
    </citation>
    <scope>NUCLEOTIDE SEQUENCE [LARGE SCALE GENOMIC DNA]</scope>
    <source>
        <strain evidence="7 8">KCTC43456</strain>
    </source>
</reference>
<accession>A0AAW9A8U7</accession>
<sequence>MIIHILYEDNHLLVVEKPVNLPVQADESGDADLLTLLKEDLKKRYQKPGNVYLGLVHRLDRPVGGVMVFAKTSKAASRLSDVLRKREMERTYLTVVRGSLKKNYDVLEHHLWKDTKKNKVHTVKAGHPDGKKAILQYEAIEEMDGMSLLNVRLHTGRSHQIRVQLAAVGTPLYGDQKYGQQVNKPGQQIALWANTLEFPHPTTKELMKFESIPPSVHPWTIWERISDRTVTV</sequence>
<evidence type="ECO:0000259" key="6">
    <source>
        <dbReference type="Pfam" id="PF00849"/>
    </source>
</evidence>
<comment type="caution">
    <text evidence="7">The sequence shown here is derived from an EMBL/GenBank/DDBJ whole genome shotgun (WGS) entry which is preliminary data.</text>
</comment>
<dbReference type="SUPFAM" id="SSF55120">
    <property type="entry name" value="Pseudouridine synthase"/>
    <property type="match status" value="1"/>
</dbReference>
<comment type="catalytic activity">
    <reaction evidence="1">
        <text>a uridine in RNA = a pseudouridine in RNA</text>
        <dbReference type="Rhea" id="RHEA:48348"/>
        <dbReference type="Rhea" id="RHEA-COMP:12068"/>
        <dbReference type="Rhea" id="RHEA-COMP:12069"/>
        <dbReference type="ChEBI" id="CHEBI:65314"/>
        <dbReference type="ChEBI" id="CHEBI:65315"/>
    </reaction>
</comment>
<keyword evidence="3 7" id="KW-0413">Isomerase</keyword>
<dbReference type="Proteomes" id="UP001271648">
    <property type="component" value="Unassembled WGS sequence"/>
</dbReference>
<evidence type="ECO:0000313" key="8">
    <source>
        <dbReference type="Proteomes" id="UP001271648"/>
    </source>
</evidence>
<protein>
    <recommendedName>
        <fullName evidence="4">RNA pseudouridylate synthase</fullName>
    </recommendedName>
    <alternativeName>
        <fullName evidence="5">RNA-uridine isomerase</fullName>
    </alternativeName>
</protein>
<evidence type="ECO:0000256" key="1">
    <source>
        <dbReference type="ARBA" id="ARBA00000073"/>
    </source>
</evidence>
<organism evidence="7 8">
    <name type="scientific">Sporosarcina thermotolerans</name>
    <dbReference type="NCBI Taxonomy" id="633404"/>
    <lineage>
        <taxon>Bacteria</taxon>
        <taxon>Bacillati</taxon>
        <taxon>Bacillota</taxon>
        <taxon>Bacilli</taxon>
        <taxon>Bacillales</taxon>
        <taxon>Caryophanaceae</taxon>
        <taxon>Sporosarcina</taxon>
    </lineage>
</organism>
<dbReference type="Gene3D" id="3.30.2350.10">
    <property type="entry name" value="Pseudouridine synthase"/>
    <property type="match status" value="1"/>
</dbReference>
<dbReference type="InterPro" id="IPR020103">
    <property type="entry name" value="PsdUridine_synth_cat_dom_sf"/>
</dbReference>
<dbReference type="PANTHER" id="PTHR21600:SF83">
    <property type="entry name" value="PSEUDOURIDYLATE SYNTHASE RPUSD4, MITOCHONDRIAL"/>
    <property type="match status" value="1"/>
</dbReference>
<gene>
    <name evidence="7" type="ORF">QTL97_12920</name>
</gene>
<dbReference type="GO" id="GO:0009982">
    <property type="term" value="F:pseudouridine synthase activity"/>
    <property type="evidence" value="ECO:0007669"/>
    <property type="project" value="InterPro"/>
</dbReference>
<evidence type="ECO:0000256" key="4">
    <source>
        <dbReference type="ARBA" id="ARBA00031870"/>
    </source>
</evidence>
<dbReference type="GO" id="GO:0006396">
    <property type="term" value="P:RNA processing"/>
    <property type="evidence" value="ECO:0007669"/>
    <property type="project" value="UniProtKB-ARBA"/>
</dbReference>
<dbReference type="InterPro" id="IPR050188">
    <property type="entry name" value="RluA_PseudoU_synthase"/>
</dbReference>
<dbReference type="GO" id="GO:0001522">
    <property type="term" value="P:pseudouridine synthesis"/>
    <property type="evidence" value="ECO:0007669"/>
    <property type="project" value="InterPro"/>
</dbReference>
<dbReference type="InterPro" id="IPR006145">
    <property type="entry name" value="PsdUridine_synth_RsuA/RluA"/>
</dbReference>
<dbReference type="RefSeq" id="WP_317940958.1">
    <property type="nucleotide sequence ID" value="NZ_JAUBDJ010000008.1"/>
</dbReference>
<dbReference type="GO" id="GO:0140098">
    <property type="term" value="F:catalytic activity, acting on RNA"/>
    <property type="evidence" value="ECO:0007669"/>
    <property type="project" value="UniProtKB-ARBA"/>
</dbReference>
<feature type="domain" description="Pseudouridine synthase RsuA/RluA-like" evidence="6">
    <location>
        <begin position="11"/>
        <end position="167"/>
    </location>
</feature>
<dbReference type="EMBL" id="JAUBDJ010000008">
    <property type="protein sequence ID" value="MDW0117842.1"/>
    <property type="molecule type" value="Genomic_DNA"/>
</dbReference>
<dbReference type="AlphaFoldDB" id="A0AAW9A8U7"/>
<keyword evidence="8" id="KW-1185">Reference proteome</keyword>
<comment type="similarity">
    <text evidence="2">Belongs to the pseudouridine synthase RluA family.</text>
</comment>
<dbReference type="Pfam" id="PF00849">
    <property type="entry name" value="PseudoU_synth_2"/>
    <property type="match status" value="1"/>
</dbReference>